<dbReference type="RefSeq" id="WP_068606483.1">
    <property type="nucleotide sequence ID" value="NZ_LZDH01000005.1"/>
</dbReference>
<reference evidence="4 5" key="1">
    <citation type="submission" date="2016-06" db="EMBL/GenBank/DDBJ databases">
        <title>Genome sequence of Tepidimonas fonticaldi PL17.</title>
        <authorList>
            <person name="Pinnaka A.K."/>
        </authorList>
    </citation>
    <scope>NUCLEOTIDE SEQUENCE [LARGE SCALE GENOMIC DNA]</scope>
    <source>
        <strain evidence="4 5">PL17</strain>
    </source>
</reference>
<dbReference type="PANTHER" id="PTHR12526:SF510">
    <property type="entry name" value="D-INOSITOL 3-PHOSPHATE GLYCOSYLTRANSFERASE"/>
    <property type="match status" value="1"/>
</dbReference>
<dbReference type="Proteomes" id="UP000091969">
    <property type="component" value="Unassembled WGS sequence"/>
</dbReference>
<evidence type="ECO:0000313" key="4">
    <source>
        <dbReference type="EMBL" id="OBS31907.1"/>
    </source>
</evidence>
<accession>A0A1A6DY71</accession>
<dbReference type="Pfam" id="PF13692">
    <property type="entry name" value="Glyco_trans_1_4"/>
    <property type="match status" value="1"/>
</dbReference>
<dbReference type="EMBL" id="LZDH01000005">
    <property type="protein sequence ID" value="OBS31907.1"/>
    <property type="molecule type" value="Genomic_DNA"/>
</dbReference>
<dbReference type="Gene3D" id="3.40.50.2000">
    <property type="entry name" value="Glycogen Phosphorylase B"/>
    <property type="match status" value="2"/>
</dbReference>
<evidence type="ECO:0000313" key="5">
    <source>
        <dbReference type="Proteomes" id="UP000091969"/>
    </source>
</evidence>
<name>A0A1A6DY71_9BURK</name>
<dbReference type="GO" id="GO:0016757">
    <property type="term" value="F:glycosyltransferase activity"/>
    <property type="evidence" value="ECO:0007669"/>
    <property type="project" value="UniProtKB-KW"/>
</dbReference>
<dbReference type="OrthoDB" id="9775208at2"/>
<dbReference type="InterPro" id="IPR028098">
    <property type="entry name" value="Glyco_trans_4-like_N"/>
</dbReference>
<dbReference type="Pfam" id="PF13439">
    <property type="entry name" value="Glyco_transf_4"/>
    <property type="match status" value="1"/>
</dbReference>
<keyword evidence="5" id="KW-1185">Reference proteome</keyword>
<organism evidence="4 5">
    <name type="scientific">Tepidimonas fonticaldi</name>
    <dbReference type="NCBI Taxonomy" id="1101373"/>
    <lineage>
        <taxon>Bacteria</taxon>
        <taxon>Pseudomonadati</taxon>
        <taxon>Pseudomonadota</taxon>
        <taxon>Betaproteobacteria</taxon>
        <taxon>Burkholderiales</taxon>
        <taxon>Tepidimonas</taxon>
    </lineage>
</organism>
<proteinExistence type="predicted"/>
<evidence type="ECO:0000259" key="3">
    <source>
        <dbReference type="Pfam" id="PF13439"/>
    </source>
</evidence>
<gene>
    <name evidence="4" type="ORF">A9O67_11340</name>
</gene>
<protein>
    <submittedName>
        <fullName evidence="4">Glycosyl transferase family 1</fullName>
    </submittedName>
</protein>
<keyword evidence="2 4" id="KW-0808">Transferase</keyword>
<comment type="caution">
    <text evidence="4">The sequence shown here is derived from an EMBL/GenBank/DDBJ whole genome shotgun (WGS) entry which is preliminary data.</text>
</comment>
<dbReference type="SUPFAM" id="SSF53756">
    <property type="entry name" value="UDP-Glycosyltransferase/glycogen phosphorylase"/>
    <property type="match status" value="1"/>
</dbReference>
<dbReference type="STRING" id="1101373.A9O67_11340"/>
<feature type="domain" description="Glycosyltransferase subfamily 4-like N-terminal" evidence="3">
    <location>
        <begin position="13"/>
        <end position="173"/>
    </location>
</feature>
<dbReference type="AlphaFoldDB" id="A0A1A6DY71"/>
<keyword evidence="1" id="KW-0328">Glycosyltransferase</keyword>
<evidence type="ECO:0000256" key="2">
    <source>
        <dbReference type="ARBA" id="ARBA00022679"/>
    </source>
</evidence>
<dbReference type="PANTHER" id="PTHR12526">
    <property type="entry name" value="GLYCOSYLTRANSFERASE"/>
    <property type="match status" value="1"/>
</dbReference>
<evidence type="ECO:0000256" key="1">
    <source>
        <dbReference type="ARBA" id="ARBA00022676"/>
    </source>
</evidence>
<sequence length="379" mass="40779">MRVLHVITSLSDGGAEAVLYRLISHDPQDEHHVVSLTGLGKYGPLLADAGVTVTVLDMPRGRLTWAGVRGLWHAVRQARPDVIQTWMYHADLLGGVVGRLAGVPVVWGIHHTTLEPGRSSRATMWVARACAGLSRRVPARIVACAEAAVRVHAVLGYDAARMVVIPNGYDLTRFRPDAQARLRQRAAWGMPEGVPLIGMVARFDPQKDHANLLAALGALRQRGVAFRAVLIGTGVDEGNAQLGAGLAAQGLDDWVRLLGPMTDIPAVMNALDVHVLSSSAEAFPNVLAEAMACATPCVTTDVGDAAQIVGQTGWVVPPRDPAALAAAIEAALAAWADRAAWARRQADCRARIEQQFAVSAMVQRYRTVWLEARDWRKMP</sequence>